<sequence length="102" mass="11469">MRVKSQFVVNDNSSTLLMERRGVSNLSFVCDNHSVYFIGTSNPLETNFSLFWTPDSLTCSKPKLAHPSIFWAMSPTTANITSFKNTFQYRPRASNPSSEDPA</sequence>
<organism evidence="1 2">
    <name type="scientific">Euphydryas editha</name>
    <name type="common">Edith's checkerspot</name>
    <dbReference type="NCBI Taxonomy" id="104508"/>
    <lineage>
        <taxon>Eukaryota</taxon>
        <taxon>Metazoa</taxon>
        <taxon>Ecdysozoa</taxon>
        <taxon>Arthropoda</taxon>
        <taxon>Hexapoda</taxon>
        <taxon>Insecta</taxon>
        <taxon>Pterygota</taxon>
        <taxon>Neoptera</taxon>
        <taxon>Endopterygota</taxon>
        <taxon>Lepidoptera</taxon>
        <taxon>Glossata</taxon>
        <taxon>Ditrysia</taxon>
        <taxon>Papilionoidea</taxon>
        <taxon>Nymphalidae</taxon>
        <taxon>Nymphalinae</taxon>
        <taxon>Euphydryas</taxon>
    </lineage>
</organism>
<keyword evidence="2" id="KW-1185">Reference proteome</keyword>
<name>A0AAU9U1G3_EUPED</name>
<evidence type="ECO:0000313" key="1">
    <source>
        <dbReference type="EMBL" id="CAH2091575.1"/>
    </source>
</evidence>
<gene>
    <name evidence="1" type="ORF">EEDITHA_LOCUS7429</name>
</gene>
<dbReference type="EMBL" id="CAKOGL010000011">
    <property type="protein sequence ID" value="CAH2091575.1"/>
    <property type="molecule type" value="Genomic_DNA"/>
</dbReference>
<evidence type="ECO:0000313" key="2">
    <source>
        <dbReference type="Proteomes" id="UP001153954"/>
    </source>
</evidence>
<dbReference type="Proteomes" id="UP001153954">
    <property type="component" value="Unassembled WGS sequence"/>
</dbReference>
<reference evidence="1" key="1">
    <citation type="submission" date="2022-03" db="EMBL/GenBank/DDBJ databases">
        <authorList>
            <person name="Tunstrom K."/>
        </authorList>
    </citation>
    <scope>NUCLEOTIDE SEQUENCE</scope>
</reference>
<comment type="caution">
    <text evidence="1">The sequence shown here is derived from an EMBL/GenBank/DDBJ whole genome shotgun (WGS) entry which is preliminary data.</text>
</comment>
<dbReference type="AlphaFoldDB" id="A0AAU9U1G3"/>
<proteinExistence type="predicted"/>
<accession>A0AAU9U1G3</accession>
<protein>
    <submittedName>
        <fullName evidence="1">Uncharacterized protein</fullName>
    </submittedName>
</protein>